<dbReference type="AlphaFoldDB" id="X0PQD7"/>
<reference evidence="2 3" key="1">
    <citation type="journal article" date="2015" name="Genome Announc.">
        <title>Expanding the biotechnology potential of lactobacilli through comparative genomics of 213 strains and associated genera.</title>
        <authorList>
            <person name="Sun Z."/>
            <person name="Harris H.M."/>
            <person name="McCann A."/>
            <person name="Guo C."/>
            <person name="Argimon S."/>
            <person name="Zhang W."/>
            <person name="Yang X."/>
            <person name="Jeffery I.B."/>
            <person name="Cooney J.C."/>
            <person name="Kagawa T.F."/>
            <person name="Liu W."/>
            <person name="Song Y."/>
            <person name="Salvetti E."/>
            <person name="Wrobel A."/>
            <person name="Rasinkangas P."/>
            <person name="Parkhill J."/>
            <person name="Rea M.C."/>
            <person name="O'Sullivan O."/>
            <person name="Ritari J."/>
            <person name="Douillard F.P."/>
            <person name="Paul Ross R."/>
            <person name="Yang R."/>
            <person name="Briner A.E."/>
            <person name="Felis G.E."/>
            <person name="de Vos W.M."/>
            <person name="Barrangou R."/>
            <person name="Klaenhammer T.R."/>
            <person name="Caufield P.W."/>
            <person name="Cui Y."/>
            <person name="Zhang H."/>
            <person name="O'Toole P.W."/>
        </authorList>
    </citation>
    <scope>NUCLEOTIDE SEQUENCE [LARGE SCALE GENOMIC DNA]</scope>
    <source>
        <strain evidence="2 3">DSM 18527</strain>
    </source>
</reference>
<accession>X0PQD7</accession>
<evidence type="ECO:0000313" key="3">
    <source>
        <dbReference type="Proteomes" id="UP000051236"/>
    </source>
</evidence>
<gene>
    <name evidence="2" type="ORF">FC83_GL001844</name>
</gene>
<dbReference type="InterPro" id="IPR001387">
    <property type="entry name" value="Cro/C1-type_HTH"/>
</dbReference>
<sequence length="85" mass="9540">MTTWHDYKSGIKAIRKENIAVIEMLADLQSERLKRGIKQKDFAEQIGMKPAQLAKIERLDSVPTLGTLTRYAKGLGLTIKLSSQP</sequence>
<dbReference type="Gene3D" id="1.10.260.40">
    <property type="entry name" value="lambda repressor-like DNA-binding domains"/>
    <property type="match status" value="1"/>
</dbReference>
<dbReference type="InterPro" id="IPR010982">
    <property type="entry name" value="Lambda_DNA-bd_dom_sf"/>
</dbReference>
<dbReference type="OrthoDB" id="2325690at2"/>
<dbReference type="GO" id="GO:0003677">
    <property type="term" value="F:DNA binding"/>
    <property type="evidence" value="ECO:0007669"/>
    <property type="project" value="InterPro"/>
</dbReference>
<dbReference type="CDD" id="cd00093">
    <property type="entry name" value="HTH_XRE"/>
    <property type="match status" value="1"/>
</dbReference>
<dbReference type="Proteomes" id="UP000051236">
    <property type="component" value="Unassembled WGS sequence"/>
</dbReference>
<name>X0PQD7_9LACO</name>
<keyword evidence="3" id="KW-1185">Reference proteome</keyword>
<dbReference type="SMART" id="SM00530">
    <property type="entry name" value="HTH_XRE"/>
    <property type="match status" value="1"/>
</dbReference>
<dbReference type="eggNOG" id="COG1396">
    <property type="taxonomic scope" value="Bacteria"/>
</dbReference>
<dbReference type="Pfam" id="PF01381">
    <property type="entry name" value="HTH_3"/>
    <property type="match status" value="1"/>
</dbReference>
<feature type="domain" description="HTH cro/C1-type" evidence="1">
    <location>
        <begin position="28"/>
        <end position="82"/>
    </location>
</feature>
<protein>
    <recommendedName>
        <fullName evidence="1">HTH cro/C1-type domain-containing protein</fullName>
    </recommendedName>
</protein>
<dbReference type="STRING" id="1423734.FC83_GL001844"/>
<dbReference type="PROSITE" id="PS50943">
    <property type="entry name" value="HTH_CROC1"/>
    <property type="match status" value="1"/>
</dbReference>
<evidence type="ECO:0000259" key="1">
    <source>
        <dbReference type="PROSITE" id="PS50943"/>
    </source>
</evidence>
<evidence type="ECO:0000313" key="2">
    <source>
        <dbReference type="EMBL" id="KRM34998.1"/>
    </source>
</evidence>
<proteinExistence type="predicted"/>
<comment type="caution">
    <text evidence="2">The sequence shown here is derived from an EMBL/GenBank/DDBJ whole genome shotgun (WGS) entry which is preliminary data.</text>
</comment>
<dbReference type="EMBL" id="AZGA01000018">
    <property type="protein sequence ID" value="KRM34998.1"/>
    <property type="molecule type" value="Genomic_DNA"/>
</dbReference>
<dbReference type="SUPFAM" id="SSF47413">
    <property type="entry name" value="lambda repressor-like DNA-binding domains"/>
    <property type="match status" value="1"/>
</dbReference>
<organism evidence="2 3">
    <name type="scientific">Agrilactobacillus composti DSM 18527 = JCM 14202</name>
    <dbReference type="NCBI Taxonomy" id="1423734"/>
    <lineage>
        <taxon>Bacteria</taxon>
        <taxon>Bacillati</taxon>
        <taxon>Bacillota</taxon>
        <taxon>Bacilli</taxon>
        <taxon>Lactobacillales</taxon>
        <taxon>Lactobacillaceae</taxon>
        <taxon>Agrilactobacillus</taxon>
    </lineage>
</organism>
<dbReference type="PATRIC" id="fig|1423734.3.peg.1866"/>
<dbReference type="RefSeq" id="WP_035451868.1">
    <property type="nucleotide sequence ID" value="NZ_AZGA01000018.1"/>
</dbReference>